<comment type="similarity">
    <text evidence="10">Belongs to the insect chemoreceptor superfamily. Heteromeric odorant receptor channel (TC 1.A.69) family.</text>
</comment>
<evidence type="ECO:0000256" key="1">
    <source>
        <dbReference type="ARBA" id="ARBA00004651"/>
    </source>
</evidence>
<evidence type="ECO:0000256" key="9">
    <source>
        <dbReference type="ARBA" id="ARBA00023224"/>
    </source>
</evidence>
<dbReference type="OrthoDB" id="8185860at2759"/>
<comment type="subcellular location">
    <subcellularLocation>
        <location evidence="1 10">Cell membrane</location>
        <topology evidence="1 10">Multi-pass membrane protein</topology>
    </subcellularLocation>
</comment>
<sequence>MDFQNVNPLNVWINFISGNLFPMTADDTSFPVLWKIYSILLWLLELVQMCVLIRGCILVPKERALKDGLIGLAITIEVVFIVVRIQTRRGLIQQLIQNLNDILRTKDEIMRNIVIGIFKPIKAPFKFYLIGGTASVFMWTVVPFSLVFHRNVFFYIDYRMPVIFSKEPFSITTFVAGSLLVMTSSVYIFIKKVSVDSYMTHLILLITAQYKYTALKLAMIFQGAQNNCDDASEAKSYDMNQYAKKKIKIICQQHNAVLHMTFLLRELLSSNLSIMYLNNVFRFCCIVIMVISIPHIGAFEGFIFITYAMGGIIQLYIVCSCMQQLLDASTELTDQAFHEGWYRFSVPIKRMLIFIIMANNIEPKIAMFERYNMSLSSFMTILNQSYSIALLLLRTN</sequence>
<keyword evidence="9 10" id="KW-0807">Transducer</keyword>
<evidence type="ECO:0000256" key="10">
    <source>
        <dbReference type="RuleBase" id="RU351113"/>
    </source>
</evidence>
<reference evidence="11 12" key="1">
    <citation type="journal article" date="2018" name="Genome Res.">
        <title>The genomic architecture and molecular evolution of ant odorant receptors.</title>
        <authorList>
            <person name="McKenzie S.K."/>
            <person name="Kronauer D.J.C."/>
        </authorList>
    </citation>
    <scope>NUCLEOTIDE SEQUENCE [LARGE SCALE GENOMIC DNA]</scope>
    <source>
        <strain evidence="11">Clonal line C1</strain>
    </source>
</reference>
<dbReference type="GO" id="GO:0005886">
    <property type="term" value="C:plasma membrane"/>
    <property type="evidence" value="ECO:0007669"/>
    <property type="project" value="UniProtKB-SubCell"/>
</dbReference>
<feature type="transmembrane region" description="Helical" evidence="10">
    <location>
        <begin position="36"/>
        <end position="57"/>
    </location>
</feature>
<proteinExistence type="inferred from homology"/>
<keyword evidence="6 10" id="KW-1133">Transmembrane helix</keyword>
<keyword evidence="2" id="KW-1003">Cell membrane</keyword>
<gene>
    <name evidence="11" type="ORF">DMN91_003934</name>
</gene>
<keyword evidence="5 10" id="KW-0552">Olfaction</keyword>
<evidence type="ECO:0000256" key="7">
    <source>
        <dbReference type="ARBA" id="ARBA00023136"/>
    </source>
</evidence>
<keyword evidence="8 10" id="KW-0675">Receptor</keyword>
<evidence type="ECO:0000256" key="4">
    <source>
        <dbReference type="ARBA" id="ARBA00022692"/>
    </source>
</evidence>
<keyword evidence="7 10" id="KW-0472">Membrane</keyword>
<evidence type="ECO:0000256" key="3">
    <source>
        <dbReference type="ARBA" id="ARBA00022606"/>
    </source>
</evidence>
<organism evidence="11 12">
    <name type="scientific">Ooceraea biroi</name>
    <name type="common">Clonal raider ant</name>
    <name type="synonym">Cerapachys biroi</name>
    <dbReference type="NCBI Taxonomy" id="2015173"/>
    <lineage>
        <taxon>Eukaryota</taxon>
        <taxon>Metazoa</taxon>
        <taxon>Ecdysozoa</taxon>
        <taxon>Arthropoda</taxon>
        <taxon>Hexapoda</taxon>
        <taxon>Insecta</taxon>
        <taxon>Pterygota</taxon>
        <taxon>Neoptera</taxon>
        <taxon>Endopterygota</taxon>
        <taxon>Hymenoptera</taxon>
        <taxon>Apocrita</taxon>
        <taxon>Aculeata</taxon>
        <taxon>Formicoidea</taxon>
        <taxon>Formicidae</taxon>
        <taxon>Dorylinae</taxon>
        <taxon>Ooceraea</taxon>
    </lineage>
</organism>
<evidence type="ECO:0000256" key="6">
    <source>
        <dbReference type="ARBA" id="ARBA00022989"/>
    </source>
</evidence>
<dbReference type="GO" id="GO:0007165">
    <property type="term" value="P:signal transduction"/>
    <property type="evidence" value="ECO:0007669"/>
    <property type="project" value="UniProtKB-KW"/>
</dbReference>
<feature type="transmembrane region" description="Helical" evidence="10">
    <location>
        <begin position="274"/>
        <end position="296"/>
    </location>
</feature>
<keyword evidence="4 10" id="KW-0812">Transmembrane</keyword>
<dbReference type="Pfam" id="PF02949">
    <property type="entry name" value="7tm_6"/>
    <property type="match status" value="1"/>
</dbReference>
<keyword evidence="3 10" id="KW-0716">Sensory transduction</keyword>
<dbReference type="InterPro" id="IPR004117">
    <property type="entry name" value="7tm6_olfct_rcpt"/>
</dbReference>
<feature type="transmembrane region" description="Helical" evidence="10">
    <location>
        <begin position="302"/>
        <end position="319"/>
    </location>
</feature>
<dbReference type="Proteomes" id="UP000279307">
    <property type="component" value="Chromosome 4"/>
</dbReference>
<dbReference type="GO" id="GO:0005549">
    <property type="term" value="F:odorant binding"/>
    <property type="evidence" value="ECO:0007669"/>
    <property type="project" value="InterPro"/>
</dbReference>
<name>A0A3L8DVF0_OOCBI</name>
<evidence type="ECO:0000313" key="11">
    <source>
        <dbReference type="EMBL" id="RLU23728.1"/>
    </source>
</evidence>
<comment type="caution">
    <text evidence="10">Lacks conserved residue(s) required for the propagation of feature annotation.</text>
</comment>
<evidence type="ECO:0000256" key="5">
    <source>
        <dbReference type="ARBA" id="ARBA00022725"/>
    </source>
</evidence>
<comment type="caution">
    <text evidence="11">The sequence shown here is derived from an EMBL/GenBank/DDBJ whole genome shotgun (WGS) entry which is preliminary data.</text>
</comment>
<feature type="transmembrane region" description="Helical" evidence="10">
    <location>
        <begin position="169"/>
        <end position="190"/>
    </location>
</feature>
<evidence type="ECO:0000256" key="2">
    <source>
        <dbReference type="ARBA" id="ARBA00022475"/>
    </source>
</evidence>
<feature type="transmembrane region" description="Helical" evidence="10">
    <location>
        <begin position="127"/>
        <end position="149"/>
    </location>
</feature>
<accession>A0A3L8DVF0</accession>
<dbReference type="PANTHER" id="PTHR21137:SF35">
    <property type="entry name" value="ODORANT RECEPTOR 19A-RELATED"/>
    <property type="match status" value="1"/>
</dbReference>
<evidence type="ECO:0000313" key="12">
    <source>
        <dbReference type="Proteomes" id="UP000279307"/>
    </source>
</evidence>
<dbReference type="GO" id="GO:0004984">
    <property type="term" value="F:olfactory receptor activity"/>
    <property type="evidence" value="ECO:0007669"/>
    <property type="project" value="InterPro"/>
</dbReference>
<dbReference type="EMBL" id="QOIP01000004">
    <property type="protein sequence ID" value="RLU23728.1"/>
    <property type="molecule type" value="Genomic_DNA"/>
</dbReference>
<dbReference type="PANTHER" id="PTHR21137">
    <property type="entry name" value="ODORANT RECEPTOR"/>
    <property type="match status" value="1"/>
</dbReference>
<dbReference type="AlphaFoldDB" id="A0A3L8DVF0"/>
<evidence type="ECO:0000256" key="8">
    <source>
        <dbReference type="ARBA" id="ARBA00023170"/>
    </source>
</evidence>
<protein>
    <recommendedName>
        <fullName evidence="10">Odorant receptor</fullName>
    </recommendedName>
</protein>